<evidence type="ECO:0000256" key="2">
    <source>
        <dbReference type="ARBA" id="ARBA00022729"/>
    </source>
</evidence>
<keyword evidence="7" id="KW-1185">Reference proteome</keyword>
<dbReference type="InterPro" id="IPR045860">
    <property type="entry name" value="Snake_toxin-like_sf"/>
</dbReference>
<feature type="domain" description="Activin types I and II receptor" evidence="5">
    <location>
        <begin position="5"/>
        <end position="87"/>
    </location>
</feature>
<keyword evidence="3 4" id="KW-0472">Membrane</keyword>
<evidence type="ECO:0000256" key="3">
    <source>
        <dbReference type="ARBA" id="ARBA00023136"/>
    </source>
</evidence>
<dbReference type="Gene3D" id="2.10.60.10">
    <property type="entry name" value="CD59"/>
    <property type="match status" value="1"/>
</dbReference>
<evidence type="ECO:0000313" key="6">
    <source>
        <dbReference type="EMBL" id="CAG2064067.1"/>
    </source>
</evidence>
<dbReference type="Proteomes" id="UP001153148">
    <property type="component" value="Unassembled WGS sequence"/>
</dbReference>
<reference evidence="6" key="1">
    <citation type="submission" date="2021-03" db="EMBL/GenBank/DDBJ databases">
        <authorList>
            <person name="Tran Van P."/>
        </authorList>
    </citation>
    <scope>NUCLEOTIDE SEQUENCE</scope>
</reference>
<sequence length="135" mass="14905">AHTVVCYCDGHCPDDQSNGTCVGQPGSHCFSAVEEVINSETGMIEIERTYGCLPPDERGFMQCKGHLVPHLTGRSIQCCNNTDLCNKFLTPRITFRSTPAPDIVIYDDIPFIALILSLTICLIAFIVALAYFYLK</sequence>
<dbReference type="Pfam" id="PF01064">
    <property type="entry name" value="Activin_recp"/>
    <property type="match status" value="1"/>
</dbReference>
<keyword evidence="4" id="KW-1133">Transmembrane helix</keyword>
<feature type="transmembrane region" description="Helical" evidence="4">
    <location>
        <begin position="111"/>
        <end position="134"/>
    </location>
</feature>
<feature type="non-terminal residue" evidence="6">
    <location>
        <position position="1"/>
    </location>
</feature>
<dbReference type="CDD" id="cd23596">
    <property type="entry name" value="TFP_LU_ECD_Tkv"/>
    <property type="match status" value="1"/>
</dbReference>
<dbReference type="EMBL" id="CAJPIN010031335">
    <property type="protein sequence ID" value="CAG2064067.1"/>
    <property type="molecule type" value="Genomic_DNA"/>
</dbReference>
<evidence type="ECO:0000313" key="7">
    <source>
        <dbReference type="Proteomes" id="UP001153148"/>
    </source>
</evidence>
<name>A0ABN7P8J1_TIMPD</name>
<evidence type="ECO:0000259" key="5">
    <source>
        <dbReference type="Pfam" id="PF01064"/>
    </source>
</evidence>
<gene>
    <name evidence="6" type="ORF">TPAB3V08_LOCUS11014</name>
</gene>
<accession>A0ABN7P8J1</accession>
<proteinExistence type="predicted"/>
<organism evidence="6 7">
    <name type="scientific">Timema podura</name>
    <name type="common">Walking stick</name>
    <dbReference type="NCBI Taxonomy" id="61482"/>
    <lineage>
        <taxon>Eukaryota</taxon>
        <taxon>Metazoa</taxon>
        <taxon>Ecdysozoa</taxon>
        <taxon>Arthropoda</taxon>
        <taxon>Hexapoda</taxon>
        <taxon>Insecta</taxon>
        <taxon>Pterygota</taxon>
        <taxon>Neoptera</taxon>
        <taxon>Polyneoptera</taxon>
        <taxon>Phasmatodea</taxon>
        <taxon>Timematodea</taxon>
        <taxon>Timematoidea</taxon>
        <taxon>Timematidae</taxon>
        <taxon>Timema</taxon>
    </lineage>
</organism>
<protein>
    <recommendedName>
        <fullName evidence="5">Activin types I and II receptor domain-containing protein</fullName>
    </recommendedName>
</protein>
<comment type="subcellular location">
    <subcellularLocation>
        <location evidence="1">Membrane</location>
    </subcellularLocation>
</comment>
<dbReference type="InterPro" id="IPR000472">
    <property type="entry name" value="Activin_recp"/>
</dbReference>
<evidence type="ECO:0000256" key="1">
    <source>
        <dbReference type="ARBA" id="ARBA00004370"/>
    </source>
</evidence>
<comment type="caution">
    <text evidence="6">The sequence shown here is derived from an EMBL/GenBank/DDBJ whole genome shotgun (WGS) entry which is preliminary data.</text>
</comment>
<keyword evidence="2" id="KW-0732">Signal</keyword>
<dbReference type="SUPFAM" id="SSF57302">
    <property type="entry name" value="Snake toxin-like"/>
    <property type="match status" value="1"/>
</dbReference>
<evidence type="ECO:0000256" key="4">
    <source>
        <dbReference type="SAM" id="Phobius"/>
    </source>
</evidence>
<keyword evidence="4" id="KW-0812">Transmembrane</keyword>